<dbReference type="InterPro" id="IPR012341">
    <property type="entry name" value="6hp_glycosidase-like_sf"/>
</dbReference>
<evidence type="ECO:0000259" key="10">
    <source>
        <dbReference type="Pfam" id="PF00432"/>
    </source>
</evidence>
<comment type="cofactor">
    <cofactor evidence="1">
        <name>Zn(2+)</name>
        <dbReference type="ChEBI" id="CHEBI:29105"/>
    </cofactor>
</comment>
<name>A0A2B5IT65_9BACI</name>
<evidence type="ECO:0000256" key="7">
    <source>
        <dbReference type="ARBA" id="ARBA00022833"/>
    </source>
</evidence>
<dbReference type="EMBL" id="NVGE01000027">
    <property type="protein sequence ID" value="PFZ28034.1"/>
    <property type="molecule type" value="Genomic_DNA"/>
</dbReference>
<proteinExistence type="inferred from homology"/>
<evidence type="ECO:0000256" key="9">
    <source>
        <dbReference type="ARBA" id="ARBA00032766"/>
    </source>
</evidence>
<evidence type="ECO:0000256" key="4">
    <source>
        <dbReference type="ARBA" id="ARBA00022679"/>
    </source>
</evidence>
<dbReference type="SUPFAM" id="SSF48239">
    <property type="entry name" value="Terpenoid cyclases/Protein prenyltransferases"/>
    <property type="match status" value="2"/>
</dbReference>
<evidence type="ECO:0000256" key="3">
    <source>
        <dbReference type="ARBA" id="ARBA00022602"/>
    </source>
</evidence>
<dbReference type="Pfam" id="PF00432">
    <property type="entry name" value="Prenyltrans"/>
    <property type="match status" value="1"/>
</dbReference>
<evidence type="ECO:0000313" key="11">
    <source>
        <dbReference type="EMBL" id="PFZ28034.1"/>
    </source>
</evidence>
<dbReference type="Gene3D" id="1.50.10.20">
    <property type="match status" value="2"/>
</dbReference>
<dbReference type="PANTHER" id="PTHR11774:SF11">
    <property type="entry name" value="GERANYLGERANYL TRANSFERASE TYPE-2 SUBUNIT BETA"/>
    <property type="match status" value="1"/>
</dbReference>
<protein>
    <recommendedName>
        <fullName evidence="8">Geranylgeranyl transferase type II subunit beta</fullName>
    </recommendedName>
    <alternativeName>
        <fullName evidence="9">Type II protein geranyl-geranyltransferase subunit beta</fullName>
    </alternativeName>
</protein>
<dbReference type="SUPFAM" id="SSF48208">
    <property type="entry name" value="Six-hairpin glycosidases"/>
    <property type="match status" value="1"/>
</dbReference>
<evidence type="ECO:0000256" key="6">
    <source>
        <dbReference type="ARBA" id="ARBA00022737"/>
    </source>
</evidence>
<gene>
    <name evidence="11" type="ORF">COL66_18560</name>
</gene>
<keyword evidence="6" id="KW-0677">Repeat</keyword>
<evidence type="ECO:0000256" key="8">
    <source>
        <dbReference type="ARBA" id="ARBA00030816"/>
    </source>
</evidence>
<evidence type="ECO:0000313" key="12">
    <source>
        <dbReference type="Proteomes" id="UP000223311"/>
    </source>
</evidence>
<keyword evidence="7" id="KW-0862">Zinc</keyword>
<dbReference type="InterPro" id="IPR008930">
    <property type="entry name" value="Terpenoid_cyclase/PrenylTrfase"/>
</dbReference>
<sequence length="745" mass="83687">MIKTLTLDSVKQFLLNNFWDKENKGFYAVLEGENIQVCDDKLLLDQCLSVLSLCYSKTDRSTLQDISQVFNVFYDVATNSFHEMTDRYGVIHTAGFVRHTYSQLLTSFTLLELGSYLKEEELIEQGISLLQLVHEKSLLKGAPTTFDANWETVLIPNKHILNFVFAIFAAEKALKVTDNLKYKDHIKLYVKQLDEFIDTKHGGAFEILLNNGVPFTAEGKRTSSNVLASMAFLKTFSVLQDNIFLQKAENLFDFITDHMKHPSLGGYWNRCDIEGKVKVEPIQSYITNSDSPFPVKLIVDQSLLLLCASELYLYSDKDIYLPFINQMYEDVQKYIDEKNGGVFLGQGNWFSTPTDPTVPLIRHFMVPHHTPGAFYAGNTGYVPLHEKSTKTQAVTLIALMNATKNVPDIEYSNEYHYPLNALSKAELNFDLEKVTYNKDMQLQIDIEKYISWLKKTKSGPGFGLTAYRSPLGFRSDKSPQNFSALHVISDLTVMGMDIPAHEKELILQYMFSCQNEDGGFGEQPSHLSEVFTTYCVVATAYILGSDIPNKLDCISYLRQCQNRDGGFGNSPGYPSDIWHTNLAVLALHVLGETPEDTHACLSYAISCQHPDGGYGVRPGAPAETFSAFRAVDTILVLGKQPPNHVKTIEWLQNCQLESGGFVYKPGSPESFVGSYHAIAALYILGELPRKLKECKEWLAIHQAKDGGFSRAVNAPSDTTDEGFICLQASYMLESNLNSYWVAIIT</sequence>
<dbReference type="GO" id="GO:0046872">
    <property type="term" value="F:metal ion binding"/>
    <property type="evidence" value="ECO:0007669"/>
    <property type="project" value="UniProtKB-KW"/>
</dbReference>
<keyword evidence="4" id="KW-0808">Transferase</keyword>
<organism evidence="11 12">
    <name type="scientific">Bacillus wiedmannii</name>
    <dbReference type="NCBI Taxonomy" id="1890302"/>
    <lineage>
        <taxon>Bacteria</taxon>
        <taxon>Bacillati</taxon>
        <taxon>Bacillota</taxon>
        <taxon>Bacilli</taxon>
        <taxon>Bacillales</taxon>
        <taxon>Bacillaceae</taxon>
        <taxon>Bacillus</taxon>
        <taxon>Bacillus cereus group</taxon>
    </lineage>
</organism>
<comment type="caution">
    <text evidence="11">The sequence shown here is derived from an EMBL/GenBank/DDBJ whole genome shotgun (WGS) entry which is preliminary data.</text>
</comment>
<dbReference type="Proteomes" id="UP000223311">
    <property type="component" value="Unassembled WGS sequence"/>
</dbReference>
<feature type="domain" description="Prenyltransferase alpha-alpha toroid" evidence="10">
    <location>
        <begin position="472"/>
        <end position="641"/>
    </location>
</feature>
<dbReference type="RefSeq" id="WP_098577421.1">
    <property type="nucleotide sequence ID" value="NZ_NVGE01000027.1"/>
</dbReference>
<evidence type="ECO:0000256" key="1">
    <source>
        <dbReference type="ARBA" id="ARBA00001947"/>
    </source>
</evidence>
<dbReference type="AlphaFoldDB" id="A0A2B5IT65"/>
<dbReference type="GO" id="GO:0005975">
    <property type="term" value="P:carbohydrate metabolic process"/>
    <property type="evidence" value="ECO:0007669"/>
    <property type="project" value="InterPro"/>
</dbReference>
<dbReference type="InterPro" id="IPR045089">
    <property type="entry name" value="PGGT1B-like"/>
</dbReference>
<accession>A0A2B5IT65</accession>
<evidence type="ECO:0000256" key="2">
    <source>
        <dbReference type="ARBA" id="ARBA00010497"/>
    </source>
</evidence>
<keyword evidence="5" id="KW-0479">Metal-binding</keyword>
<evidence type="ECO:0000256" key="5">
    <source>
        <dbReference type="ARBA" id="ARBA00022723"/>
    </source>
</evidence>
<dbReference type="InterPro" id="IPR001330">
    <property type="entry name" value="Prenyltrans"/>
</dbReference>
<comment type="similarity">
    <text evidence="2">Belongs to the protein prenyltransferase subunit beta family.</text>
</comment>
<dbReference type="Gene3D" id="1.50.10.10">
    <property type="match status" value="1"/>
</dbReference>
<dbReference type="PANTHER" id="PTHR11774">
    <property type="entry name" value="GERANYLGERANYL TRANSFERASE TYPE BETA SUBUNIT"/>
    <property type="match status" value="1"/>
</dbReference>
<dbReference type="GO" id="GO:0008318">
    <property type="term" value="F:protein prenyltransferase activity"/>
    <property type="evidence" value="ECO:0007669"/>
    <property type="project" value="InterPro"/>
</dbReference>
<keyword evidence="3" id="KW-0637">Prenyltransferase</keyword>
<dbReference type="InterPro" id="IPR008928">
    <property type="entry name" value="6-hairpin_glycosidase_sf"/>
</dbReference>
<reference evidence="11 12" key="1">
    <citation type="submission" date="2017-09" db="EMBL/GenBank/DDBJ databases">
        <title>Large-scale bioinformatics analysis of Bacillus genomes uncovers conserved roles of natural products in bacterial physiology.</title>
        <authorList>
            <consortium name="Agbiome Team Llc"/>
            <person name="Bleich R.M."/>
            <person name="Grubbs K.J."/>
            <person name="Santa Maria K.C."/>
            <person name="Allen S.E."/>
            <person name="Farag S."/>
            <person name="Shank E.A."/>
            <person name="Bowers A."/>
        </authorList>
    </citation>
    <scope>NUCLEOTIDE SEQUENCE [LARGE SCALE GENOMIC DNA]</scope>
    <source>
        <strain evidence="11 12">AFS080080</strain>
    </source>
</reference>